<keyword evidence="15" id="KW-1185">Reference proteome</keyword>
<dbReference type="PANTHER" id="PTHR22777">
    <property type="entry name" value="HEMOLYSIN-RELATED"/>
    <property type="match status" value="1"/>
</dbReference>
<keyword evidence="4" id="KW-0677">Repeat</keyword>
<keyword evidence="7 9" id="KW-0472">Membrane</keyword>
<dbReference type="Gene3D" id="3.30.465.10">
    <property type="match status" value="1"/>
</dbReference>
<dbReference type="Pfam" id="PF01595">
    <property type="entry name" value="CNNM"/>
    <property type="match status" value="1"/>
</dbReference>
<accession>A0A4Y8LFG4</accession>
<feature type="domain" description="CBS" evidence="12">
    <location>
        <begin position="264"/>
        <end position="322"/>
    </location>
</feature>
<evidence type="ECO:0000256" key="4">
    <source>
        <dbReference type="ARBA" id="ARBA00022737"/>
    </source>
</evidence>
<evidence type="ECO:0000256" key="9">
    <source>
        <dbReference type="PROSITE-ProRule" id="PRU01193"/>
    </source>
</evidence>
<evidence type="ECO:0000256" key="10">
    <source>
        <dbReference type="SAM" id="Phobius"/>
    </source>
</evidence>
<dbReference type="Pfam" id="PF00571">
    <property type="entry name" value="CBS"/>
    <property type="match status" value="2"/>
</dbReference>
<keyword evidence="5 9" id="KW-1133">Transmembrane helix</keyword>
<feature type="transmembrane region" description="Helical" evidence="10">
    <location>
        <begin position="85"/>
        <end position="103"/>
    </location>
</feature>
<dbReference type="GO" id="GO:0005886">
    <property type="term" value="C:plasma membrane"/>
    <property type="evidence" value="ECO:0007669"/>
    <property type="project" value="TreeGrafter"/>
</dbReference>
<protein>
    <submittedName>
        <fullName evidence="14">DUF21 domain-containing protein</fullName>
    </submittedName>
</protein>
<evidence type="ECO:0000256" key="6">
    <source>
        <dbReference type="ARBA" id="ARBA00023122"/>
    </source>
</evidence>
<dbReference type="CDD" id="cd04590">
    <property type="entry name" value="CBS_pair_CorC_HlyC_assoc"/>
    <property type="match status" value="1"/>
</dbReference>
<dbReference type="AlphaFoldDB" id="A0A4Y8LFG4"/>
<feature type="signal peptide" evidence="11">
    <location>
        <begin position="1"/>
        <end position="24"/>
    </location>
</feature>
<dbReference type="PROSITE" id="PS51846">
    <property type="entry name" value="CNNM"/>
    <property type="match status" value="1"/>
</dbReference>
<keyword evidence="3 9" id="KW-0812">Transmembrane</keyword>
<dbReference type="InterPro" id="IPR036318">
    <property type="entry name" value="FAD-bd_PCMH-like_sf"/>
</dbReference>
<dbReference type="InterPro" id="IPR016169">
    <property type="entry name" value="FAD-bd_PCMH_sub2"/>
</dbReference>
<evidence type="ECO:0000313" key="15">
    <source>
        <dbReference type="Proteomes" id="UP000297776"/>
    </source>
</evidence>
<comment type="subcellular location">
    <subcellularLocation>
        <location evidence="1">Membrane</location>
        <topology evidence="1">Multi-pass membrane protein</topology>
    </subcellularLocation>
</comment>
<reference evidence="14 15" key="1">
    <citation type="submission" date="2019-03" db="EMBL/GenBank/DDBJ databases">
        <authorList>
            <person name="Yang Y."/>
        </authorList>
    </citation>
    <scope>NUCLEOTIDE SEQUENCE [LARGE SCALE GENOMIC DNA]</scope>
    <source>
        <strain evidence="14 15">ASL-1</strain>
    </source>
</reference>
<dbReference type="PROSITE" id="PS51371">
    <property type="entry name" value="CBS"/>
    <property type="match status" value="2"/>
</dbReference>
<dbReference type="GO" id="GO:0050660">
    <property type="term" value="F:flavin adenine dinucleotide binding"/>
    <property type="evidence" value="ECO:0007669"/>
    <property type="project" value="InterPro"/>
</dbReference>
<name>A0A4Y8LFG4_9BACL</name>
<dbReference type="EMBL" id="SORX01000008">
    <property type="protein sequence ID" value="TFD99736.1"/>
    <property type="molecule type" value="Genomic_DNA"/>
</dbReference>
<evidence type="ECO:0000313" key="14">
    <source>
        <dbReference type="EMBL" id="TFD99736.1"/>
    </source>
</evidence>
<sequence>MEFIAIAALLLASFFLSGSETALTAVNKMKVKTRAEQGDRAAEKLLKQVSKPDQMITTILIGNNISNILLPVLVTIIAIDYGIEVALATGVLTVTLIIFAEVLPKTIAATFADRVAYVVAPVIRVLMTIFKPITWFLSKFTNVVIRILSKGDIKEATITKEELRTMVDIASTEGTFMGDESLRIKGVLDFQKKDVGDAMKTPRVDVIGIPLETTYEEVRDYVIDNPYTRYPVYKENMDNIVGVFHSKLVIEWSLSPERPLTDFMDDDPLFTVESTSIERIFKRMLQAKKHFAIVLDEYGGTLGIITHEDIIEAMIGQEIADENDDEEESWIDELTERTIVCHGKLNIHRLNEVFSTKIPEEQDVLAGFVLKEIGHLPEEGDEFDYQHLRISVLEMEKNKITKVRIEKRMIDGIKDDEDIES</sequence>
<dbReference type="InterPro" id="IPR002550">
    <property type="entry name" value="CNNM"/>
</dbReference>
<feature type="domain" description="CNNM transmembrane" evidence="13">
    <location>
        <begin position="1"/>
        <end position="180"/>
    </location>
</feature>
<evidence type="ECO:0000259" key="12">
    <source>
        <dbReference type="PROSITE" id="PS51371"/>
    </source>
</evidence>
<evidence type="ECO:0000256" key="8">
    <source>
        <dbReference type="PROSITE-ProRule" id="PRU00703"/>
    </source>
</evidence>
<evidence type="ECO:0000256" key="2">
    <source>
        <dbReference type="ARBA" id="ARBA00006337"/>
    </source>
</evidence>
<feature type="domain" description="CBS" evidence="12">
    <location>
        <begin position="199"/>
        <end position="260"/>
    </location>
</feature>
<evidence type="ECO:0000256" key="11">
    <source>
        <dbReference type="SAM" id="SignalP"/>
    </source>
</evidence>
<dbReference type="InterPro" id="IPR046342">
    <property type="entry name" value="CBS_dom_sf"/>
</dbReference>
<dbReference type="InterPro" id="IPR005170">
    <property type="entry name" value="Transptr-assoc_dom"/>
</dbReference>
<dbReference type="InterPro" id="IPR000644">
    <property type="entry name" value="CBS_dom"/>
</dbReference>
<gene>
    <name evidence="14" type="ORF">E2626_13205</name>
</gene>
<dbReference type="PANTHER" id="PTHR22777:SF17">
    <property type="entry name" value="UPF0053 PROTEIN SLL0260"/>
    <property type="match status" value="1"/>
</dbReference>
<feature type="chain" id="PRO_5021416299" evidence="11">
    <location>
        <begin position="25"/>
        <end position="421"/>
    </location>
</feature>
<organism evidence="14 15">
    <name type="scientific">Jeotgalibacillus salarius</name>
    <dbReference type="NCBI Taxonomy" id="546023"/>
    <lineage>
        <taxon>Bacteria</taxon>
        <taxon>Bacillati</taxon>
        <taxon>Bacillota</taxon>
        <taxon>Bacilli</taxon>
        <taxon>Bacillales</taxon>
        <taxon>Caryophanaceae</taxon>
        <taxon>Jeotgalibacillus</taxon>
    </lineage>
</organism>
<dbReference type="Pfam" id="PF03471">
    <property type="entry name" value="CorC_HlyC"/>
    <property type="match status" value="1"/>
</dbReference>
<evidence type="ECO:0000256" key="7">
    <source>
        <dbReference type="ARBA" id="ARBA00023136"/>
    </source>
</evidence>
<comment type="similarity">
    <text evidence="2">Belongs to the UPF0053 family.</text>
</comment>
<feature type="transmembrane region" description="Helical" evidence="10">
    <location>
        <begin position="55"/>
        <end position="78"/>
    </location>
</feature>
<feature type="transmembrane region" description="Helical" evidence="10">
    <location>
        <begin position="115"/>
        <end position="137"/>
    </location>
</feature>
<dbReference type="SUPFAM" id="SSF56176">
    <property type="entry name" value="FAD-binding/transporter-associated domain-like"/>
    <property type="match status" value="1"/>
</dbReference>
<keyword evidence="11" id="KW-0732">Signal</keyword>
<evidence type="ECO:0000256" key="1">
    <source>
        <dbReference type="ARBA" id="ARBA00004141"/>
    </source>
</evidence>
<dbReference type="Gene3D" id="3.10.580.10">
    <property type="entry name" value="CBS-domain"/>
    <property type="match status" value="1"/>
</dbReference>
<comment type="caution">
    <text evidence="14">The sequence shown here is derived from an EMBL/GenBank/DDBJ whole genome shotgun (WGS) entry which is preliminary data.</text>
</comment>
<dbReference type="OrthoDB" id="9798188at2"/>
<evidence type="ECO:0000256" key="3">
    <source>
        <dbReference type="ARBA" id="ARBA00022692"/>
    </source>
</evidence>
<proteinExistence type="inferred from homology"/>
<dbReference type="InterPro" id="IPR044751">
    <property type="entry name" value="Ion_transp-like_CBS"/>
</dbReference>
<dbReference type="SUPFAM" id="SSF54631">
    <property type="entry name" value="CBS-domain pair"/>
    <property type="match status" value="1"/>
</dbReference>
<keyword evidence="6 8" id="KW-0129">CBS domain</keyword>
<evidence type="ECO:0000256" key="5">
    <source>
        <dbReference type="ARBA" id="ARBA00022989"/>
    </source>
</evidence>
<dbReference type="SMART" id="SM01091">
    <property type="entry name" value="CorC_HlyC"/>
    <property type="match status" value="1"/>
</dbReference>
<evidence type="ECO:0000259" key="13">
    <source>
        <dbReference type="PROSITE" id="PS51846"/>
    </source>
</evidence>
<dbReference type="Proteomes" id="UP000297776">
    <property type="component" value="Unassembled WGS sequence"/>
</dbReference>
<dbReference type="RefSeq" id="WP_134382253.1">
    <property type="nucleotide sequence ID" value="NZ_SORX01000008.1"/>
</dbReference>